<evidence type="ECO:0000256" key="1">
    <source>
        <dbReference type="SAM" id="MobiDB-lite"/>
    </source>
</evidence>
<dbReference type="Gene3D" id="1.10.287.110">
    <property type="entry name" value="DnaJ domain"/>
    <property type="match status" value="1"/>
</dbReference>
<sequence length="375" mass="42596">MEDLPSMRSEIQRATTVSSLISDDFFTDIFGGAPRPRSIFSHQLSAAGGFYDDIFWPKEKEAPPPLSRRGGNLPLFDIPSLKQVSRDRNHKSRFFREISRWDAKKRSNSSSRQSSNELRPPLREGEYDDLPMSAAKLRAINTKTKWNSSINGDSDQQKWAQSSNLDCENKLGIEENVNIERMKAEIIDEEMEIDEDEFISSYVIELGSCSRETASAYVPTDVDEAIAWAKEKFHTHSSQEMKPTLASRVMNESRISSRGAEEDSSLELEIEDDRSIVDEKIRLWLSGKESDVRLLLSSLHQILWPNSGWMAIPLTKLVQSSQVKKAYQKSVLCLHPDKLQQRGASLLHKYIADKVFAALQGAWTTFTSLDVSKIY</sequence>
<organism evidence="2 3">
    <name type="scientific">Salvia divinorum</name>
    <name type="common">Maria pastora</name>
    <name type="synonym">Diviner's sage</name>
    <dbReference type="NCBI Taxonomy" id="28513"/>
    <lineage>
        <taxon>Eukaryota</taxon>
        <taxon>Viridiplantae</taxon>
        <taxon>Streptophyta</taxon>
        <taxon>Embryophyta</taxon>
        <taxon>Tracheophyta</taxon>
        <taxon>Spermatophyta</taxon>
        <taxon>Magnoliopsida</taxon>
        <taxon>eudicotyledons</taxon>
        <taxon>Gunneridae</taxon>
        <taxon>Pentapetalae</taxon>
        <taxon>asterids</taxon>
        <taxon>lamiids</taxon>
        <taxon>Lamiales</taxon>
        <taxon>Lamiaceae</taxon>
        <taxon>Nepetoideae</taxon>
        <taxon>Mentheae</taxon>
        <taxon>Salviinae</taxon>
        <taxon>Salvia</taxon>
        <taxon>Salvia subgen. Calosphace</taxon>
    </lineage>
</organism>
<dbReference type="AlphaFoldDB" id="A0ABD1I3J8"/>
<dbReference type="EMBL" id="JBEAFC010000003">
    <property type="protein sequence ID" value="KAL1562574.1"/>
    <property type="molecule type" value="Genomic_DNA"/>
</dbReference>
<dbReference type="PANTHER" id="PTHR23172">
    <property type="entry name" value="AUXILIN/CYCLIN G-ASSOCIATED KINASE-RELATED"/>
    <property type="match status" value="1"/>
</dbReference>
<dbReference type="Proteomes" id="UP001567538">
    <property type="component" value="Unassembled WGS sequence"/>
</dbReference>
<gene>
    <name evidence="2" type="ORF">AAHA92_05141</name>
</gene>
<name>A0ABD1I3J8_SALDI</name>
<evidence type="ECO:0000313" key="2">
    <source>
        <dbReference type="EMBL" id="KAL1562574.1"/>
    </source>
</evidence>
<feature type="region of interest" description="Disordered" evidence="1">
    <location>
        <begin position="105"/>
        <end position="127"/>
    </location>
</feature>
<accession>A0ABD1I3J8</accession>
<keyword evidence="3" id="KW-1185">Reference proteome</keyword>
<reference evidence="2 3" key="1">
    <citation type="submission" date="2024-06" db="EMBL/GenBank/DDBJ databases">
        <title>A chromosome level genome sequence of Diviner's sage (Salvia divinorum).</title>
        <authorList>
            <person name="Ford S.A."/>
            <person name="Ro D.-K."/>
            <person name="Ness R.W."/>
            <person name="Phillips M.A."/>
        </authorList>
    </citation>
    <scope>NUCLEOTIDE SEQUENCE [LARGE SCALE GENOMIC DNA]</scope>
    <source>
        <strain evidence="2">SAF-2024a</strain>
        <tissue evidence="2">Leaf</tissue>
    </source>
</reference>
<protein>
    <submittedName>
        <fullName evidence="2">Uncharacterized protein</fullName>
    </submittedName>
</protein>
<comment type="caution">
    <text evidence="2">The sequence shown here is derived from an EMBL/GenBank/DDBJ whole genome shotgun (WGS) entry which is preliminary data.</text>
</comment>
<dbReference type="SUPFAM" id="SSF46565">
    <property type="entry name" value="Chaperone J-domain"/>
    <property type="match status" value="1"/>
</dbReference>
<proteinExistence type="predicted"/>
<dbReference type="InterPro" id="IPR036869">
    <property type="entry name" value="J_dom_sf"/>
</dbReference>
<evidence type="ECO:0000313" key="3">
    <source>
        <dbReference type="Proteomes" id="UP001567538"/>
    </source>
</evidence>
<dbReference type="PANTHER" id="PTHR23172:SF69">
    <property type="entry name" value="CHAPERONE DNAJ-DOMAIN SUPERFAMILY PROTEIN"/>
    <property type="match status" value="1"/>
</dbReference>